<dbReference type="AlphaFoldDB" id="A0A841DFB2"/>
<gene>
    <name evidence="1" type="ORF">HDA44_001125</name>
</gene>
<reference evidence="1 2" key="1">
    <citation type="submission" date="2020-08" db="EMBL/GenBank/DDBJ databases">
        <title>Sequencing the genomes of 1000 actinobacteria strains.</title>
        <authorList>
            <person name="Klenk H.-P."/>
        </authorList>
    </citation>
    <scope>NUCLEOTIDE SEQUENCE [LARGE SCALE GENOMIC DNA]</scope>
    <source>
        <strain evidence="1 2">DSM 17294</strain>
    </source>
</reference>
<dbReference type="RefSeq" id="WP_184831920.1">
    <property type="nucleotide sequence ID" value="NZ_BAAAVN010000011.1"/>
</dbReference>
<dbReference type="EMBL" id="JACHNF010000001">
    <property type="protein sequence ID" value="MBB5977784.1"/>
    <property type="molecule type" value="Genomic_DNA"/>
</dbReference>
<name>A0A841DFB2_9ACTN</name>
<dbReference type="Proteomes" id="UP000558997">
    <property type="component" value="Unassembled WGS sequence"/>
</dbReference>
<organism evidence="1 2">
    <name type="scientific">Kribbella solani</name>
    <dbReference type="NCBI Taxonomy" id="236067"/>
    <lineage>
        <taxon>Bacteria</taxon>
        <taxon>Bacillati</taxon>
        <taxon>Actinomycetota</taxon>
        <taxon>Actinomycetes</taxon>
        <taxon>Propionibacteriales</taxon>
        <taxon>Kribbellaceae</taxon>
        <taxon>Kribbella</taxon>
    </lineage>
</organism>
<protein>
    <submittedName>
        <fullName evidence="1">Uncharacterized protein</fullName>
    </submittedName>
</protein>
<accession>A0A841DFB2</accession>
<evidence type="ECO:0000313" key="2">
    <source>
        <dbReference type="Proteomes" id="UP000558997"/>
    </source>
</evidence>
<sequence length="299" mass="33408">MKDADTSAQFIAEFKNALYDTVVRCLFDPRYRWHRAHRDSIDLAPIFALEQSLMAQQPGLAETAVVAAAVELLEEFSRPYAAEQLRTRCLSAAGEGGGSIECKPVGLQGPPTPPGVAKTLVLGTYFPGPVSFVRDQLRRPWNPRRKLKSGENLSYIERTWLAMELLNGDGSYAFTALGQARRELRNPAERLMRLLDDVDRVLLILDSGTGVAFELGIICAHPEWMAKTVVLHDGQEKVSQMIELGALTLDALPVVRFRTQQEFEGVLRRLSQSWKGRMGRGDLADLSNHMHDARLEPLR</sequence>
<evidence type="ECO:0000313" key="1">
    <source>
        <dbReference type="EMBL" id="MBB5977784.1"/>
    </source>
</evidence>
<keyword evidence="2" id="KW-1185">Reference proteome</keyword>
<proteinExistence type="predicted"/>
<comment type="caution">
    <text evidence="1">The sequence shown here is derived from an EMBL/GenBank/DDBJ whole genome shotgun (WGS) entry which is preliminary data.</text>
</comment>